<dbReference type="InterPro" id="IPR027417">
    <property type="entry name" value="P-loop_NTPase"/>
</dbReference>
<dbReference type="STRING" id="82805.SAMN04487998_0754"/>
<sequence>MKNLYILAGCNGAGKTTTAYALLPNLLGCREFVNADEIARGLSPFQPETVSVQAGRLMLTRLRELLAAGETFALETTLATRHYLGFIQEARQRGYVVHLLFFWLSSVEAAVERVRVRVLEGGHNIPEEVIRRRYELGLQYFFGRYQNAVDSWTFVDNTKGNPKKIAEFNSGQLVTLDPVTWQLLTTRYA</sequence>
<dbReference type="OrthoDB" id="9791543at2"/>
<dbReference type="Gene3D" id="3.40.50.300">
    <property type="entry name" value="P-loop containing nucleotide triphosphate hydrolases"/>
    <property type="match status" value="1"/>
</dbReference>
<proteinExistence type="predicted"/>
<dbReference type="Proteomes" id="UP000198697">
    <property type="component" value="Unassembled WGS sequence"/>
</dbReference>
<protein>
    <submittedName>
        <fullName evidence="1">Predicted ABC-type ATPase</fullName>
    </submittedName>
</protein>
<organism evidence="1 2">
    <name type="scientific">Hymenobacter actinosclerus</name>
    <dbReference type="NCBI Taxonomy" id="82805"/>
    <lineage>
        <taxon>Bacteria</taxon>
        <taxon>Pseudomonadati</taxon>
        <taxon>Bacteroidota</taxon>
        <taxon>Cytophagia</taxon>
        <taxon>Cytophagales</taxon>
        <taxon>Hymenobacteraceae</taxon>
        <taxon>Hymenobacter</taxon>
    </lineage>
</organism>
<evidence type="ECO:0000313" key="2">
    <source>
        <dbReference type="Proteomes" id="UP000198697"/>
    </source>
</evidence>
<dbReference type="Pfam" id="PF13671">
    <property type="entry name" value="AAA_33"/>
    <property type="match status" value="1"/>
</dbReference>
<dbReference type="AlphaFoldDB" id="A0A1I0AM35"/>
<dbReference type="PANTHER" id="PTHR39206:SF1">
    <property type="entry name" value="SLL8004 PROTEIN"/>
    <property type="match status" value="1"/>
</dbReference>
<name>A0A1I0AM35_9BACT</name>
<dbReference type="PANTHER" id="PTHR39206">
    <property type="entry name" value="SLL8004 PROTEIN"/>
    <property type="match status" value="1"/>
</dbReference>
<dbReference type="SUPFAM" id="SSF52540">
    <property type="entry name" value="P-loop containing nucleoside triphosphate hydrolases"/>
    <property type="match status" value="1"/>
</dbReference>
<evidence type="ECO:0000313" key="1">
    <source>
        <dbReference type="EMBL" id="SES94799.1"/>
    </source>
</evidence>
<reference evidence="2" key="1">
    <citation type="submission" date="2016-10" db="EMBL/GenBank/DDBJ databases">
        <authorList>
            <person name="Varghese N."/>
            <person name="Submissions S."/>
        </authorList>
    </citation>
    <scope>NUCLEOTIDE SEQUENCE [LARGE SCALE GENOMIC DNA]</scope>
    <source>
        <strain evidence="2">DSM 15310</strain>
    </source>
</reference>
<dbReference type="EMBL" id="FOHS01000001">
    <property type="protein sequence ID" value="SES94799.1"/>
    <property type="molecule type" value="Genomic_DNA"/>
</dbReference>
<gene>
    <name evidence="1" type="ORF">SAMN04487998_0754</name>
</gene>
<keyword evidence="2" id="KW-1185">Reference proteome</keyword>
<dbReference type="RefSeq" id="WP_092768352.1">
    <property type="nucleotide sequence ID" value="NZ_FOHS01000001.1"/>
</dbReference>
<accession>A0A1I0AM35</accession>